<evidence type="ECO:0000256" key="5">
    <source>
        <dbReference type="ARBA" id="ARBA00023002"/>
    </source>
</evidence>
<evidence type="ECO:0000256" key="2">
    <source>
        <dbReference type="ARBA" id="ARBA00022630"/>
    </source>
</evidence>
<dbReference type="PATRIC" id="fig|162209.4.peg.1654"/>
<evidence type="ECO:0000256" key="8">
    <source>
        <dbReference type="SAM" id="MobiDB-lite"/>
    </source>
</evidence>
<reference evidence="10" key="1">
    <citation type="submission" date="2015-12" db="EMBL/GenBank/DDBJ databases">
        <title>Complete genome sequences of two moderately thermophilic Paenibacillus species.</title>
        <authorList>
            <person name="Butler R.III."/>
            <person name="Wang J."/>
            <person name="Stark B.C."/>
            <person name="Pombert J.-F."/>
        </authorList>
    </citation>
    <scope>NUCLEOTIDE SEQUENCE [LARGE SCALE GENOMIC DNA]</scope>
    <source>
        <strain evidence="10">32O-Y</strain>
    </source>
</reference>
<dbReference type="RefSeq" id="WP_062408305.1">
    <property type="nucleotide sequence ID" value="NZ_BJCS01000029.1"/>
</dbReference>
<evidence type="ECO:0000256" key="6">
    <source>
        <dbReference type="ARBA" id="ARBA00023004"/>
    </source>
</evidence>
<keyword evidence="2" id="KW-0285">Flavoprotein</keyword>
<evidence type="ECO:0000256" key="3">
    <source>
        <dbReference type="ARBA" id="ARBA00022723"/>
    </source>
</evidence>
<dbReference type="KEGG" id="pnp:IJ22_15610"/>
<reference evidence="9 10" key="2">
    <citation type="journal article" date="2016" name="Genome Announc.">
        <title>Complete Genome Sequences of Two Interactive Moderate Thermophiles, Paenibacillus napthalenovorans 32O-Y and Paenibacillus sp. 32O-W.</title>
        <authorList>
            <person name="Butler R.R.III."/>
            <person name="Wang J."/>
            <person name="Stark B.C."/>
            <person name="Pombert J.F."/>
        </authorList>
    </citation>
    <scope>NUCLEOTIDE SEQUENCE [LARGE SCALE GENOMIC DNA]</scope>
    <source>
        <strain evidence="9 10">32O-Y</strain>
    </source>
</reference>
<dbReference type="PROSITE" id="PS00198">
    <property type="entry name" value="4FE4S_FER_1"/>
    <property type="match status" value="1"/>
</dbReference>
<dbReference type="Pfam" id="PF05199">
    <property type="entry name" value="GMC_oxred_C"/>
    <property type="match status" value="1"/>
</dbReference>
<dbReference type="InterPro" id="IPR007867">
    <property type="entry name" value="GMC_OxRtase_C"/>
</dbReference>
<feature type="compositionally biased region" description="Low complexity" evidence="8">
    <location>
        <begin position="449"/>
        <end position="466"/>
    </location>
</feature>
<keyword evidence="3" id="KW-0479">Metal-binding</keyword>
<evidence type="ECO:0000256" key="7">
    <source>
        <dbReference type="ARBA" id="ARBA00023014"/>
    </source>
</evidence>
<dbReference type="SUPFAM" id="SSF51905">
    <property type="entry name" value="FAD/NAD(P)-binding domain"/>
    <property type="match status" value="1"/>
</dbReference>
<dbReference type="InterPro" id="IPR017896">
    <property type="entry name" value="4Fe4S_Fe-S-bd"/>
</dbReference>
<dbReference type="OrthoDB" id="9787779at2"/>
<dbReference type="GO" id="GO:0051536">
    <property type="term" value="F:iron-sulfur cluster binding"/>
    <property type="evidence" value="ECO:0007669"/>
    <property type="project" value="UniProtKB-KW"/>
</dbReference>
<dbReference type="Proteomes" id="UP000061660">
    <property type="component" value="Chromosome"/>
</dbReference>
<gene>
    <name evidence="9" type="ORF">IJ22_15610</name>
</gene>
<proteinExistence type="inferred from homology"/>
<name>A0A0U2UJ66_9BACL</name>
<dbReference type="GO" id="GO:0046872">
    <property type="term" value="F:metal ion binding"/>
    <property type="evidence" value="ECO:0007669"/>
    <property type="project" value="UniProtKB-KW"/>
</dbReference>
<dbReference type="PANTHER" id="PTHR46056:SF12">
    <property type="entry name" value="LONG-CHAIN-ALCOHOL OXIDASE"/>
    <property type="match status" value="1"/>
</dbReference>
<dbReference type="SUPFAM" id="SSF54373">
    <property type="entry name" value="FAD-linked reductases, C-terminal domain"/>
    <property type="match status" value="1"/>
</dbReference>
<protein>
    <submittedName>
        <fullName evidence="9">Glucose-methanol-choline oxidoreductase</fullName>
    </submittedName>
</protein>
<evidence type="ECO:0000313" key="10">
    <source>
        <dbReference type="Proteomes" id="UP000061660"/>
    </source>
</evidence>
<keyword evidence="6" id="KW-0408">Iron</keyword>
<accession>A0A0U2UJ66</accession>
<dbReference type="GO" id="GO:0050660">
    <property type="term" value="F:flavin adenine dinucleotide binding"/>
    <property type="evidence" value="ECO:0007669"/>
    <property type="project" value="InterPro"/>
</dbReference>
<evidence type="ECO:0000313" key="9">
    <source>
        <dbReference type="EMBL" id="ALS21937.1"/>
    </source>
</evidence>
<dbReference type="InterPro" id="IPR036188">
    <property type="entry name" value="FAD/NAD-bd_sf"/>
</dbReference>
<dbReference type="GO" id="GO:0016614">
    <property type="term" value="F:oxidoreductase activity, acting on CH-OH group of donors"/>
    <property type="evidence" value="ECO:0007669"/>
    <property type="project" value="InterPro"/>
</dbReference>
<dbReference type="PROSITE" id="PS51379">
    <property type="entry name" value="4FE4S_FER_2"/>
    <property type="match status" value="1"/>
</dbReference>
<keyword evidence="7" id="KW-0411">Iron-sulfur</keyword>
<comment type="similarity">
    <text evidence="1">Belongs to the GMC oxidoreductase family.</text>
</comment>
<evidence type="ECO:0000256" key="4">
    <source>
        <dbReference type="ARBA" id="ARBA00022827"/>
    </source>
</evidence>
<dbReference type="PANTHER" id="PTHR46056">
    <property type="entry name" value="LONG-CHAIN-ALCOHOL OXIDASE"/>
    <property type="match status" value="1"/>
</dbReference>
<sequence>MAKHVETNVLVIGAGAAGGAVSKRLSDAGIKVTCLEQGDWVHPLDHPHFHHEWEIERKRGWDFDPNKRRLPEDYPTTGNATPYVFNAVGGSTRHFAGAWPRFKPVDFRKGTEHGLEGTIDWPISYEELEPFYNINDAELGVARVVGDLGNPKKLKGYGPPIPPGKLGLKMAKAFGKLGWHWWPADYAILTRHKDGRLPCNACGPCLSGCPRGSIGSTDVTYWPKAIRNGVDLRTNARVERINVGKDGRATGATYINRITGERHEVRADIVVMCANAVGTPRLLLMSAQNGHPDGLANSNGLVGTHLMFHSWAFEDFWFDEPIEDFKGPEPASLYSQEFYDTNPNHNFVNGFSLQVGRANGSAYTAMGTTSGYLAPWGADHRKFFNEHFGRHVLVYVQGEDLPVKTNRVTLDPKVTDSSGLPAPHLHYKLPENDARLIAFGRQRAREAAEAAGGLTDSSSTGVTGVTKPPPGWHIMGTCRMGNTPEDSVTNKYNQTWDVPNLFIVDASSLPTSAAVNPTSTLQALAVRCAEYIKRRHSHILSQKVTPGNADAPGF</sequence>
<keyword evidence="4" id="KW-0274">FAD</keyword>
<dbReference type="Gene3D" id="3.50.50.60">
    <property type="entry name" value="FAD/NAD(P)-binding domain"/>
    <property type="match status" value="2"/>
</dbReference>
<evidence type="ECO:0000256" key="1">
    <source>
        <dbReference type="ARBA" id="ARBA00010790"/>
    </source>
</evidence>
<dbReference type="STRING" id="162209.IJ22_15610"/>
<keyword evidence="5" id="KW-0560">Oxidoreductase</keyword>
<dbReference type="InterPro" id="IPR000172">
    <property type="entry name" value="GMC_OxRdtase_N"/>
</dbReference>
<dbReference type="EMBL" id="CP013652">
    <property type="protein sequence ID" value="ALS21937.1"/>
    <property type="molecule type" value="Genomic_DNA"/>
</dbReference>
<dbReference type="AlphaFoldDB" id="A0A0U2UJ66"/>
<organism evidence="9 10">
    <name type="scientific">Paenibacillus naphthalenovorans</name>
    <dbReference type="NCBI Taxonomy" id="162209"/>
    <lineage>
        <taxon>Bacteria</taxon>
        <taxon>Bacillati</taxon>
        <taxon>Bacillota</taxon>
        <taxon>Bacilli</taxon>
        <taxon>Bacillales</taxon>
        <taxon>Paenibacillaceae</taxon>
        <taxon>Paenibacillus</taxon>
    </lineage>
</organism>
<feature type="region of interest" description="Disordered" evidence="8">
    <location>
        <begin position="448"/>
        <end position="472"/>
    </location>
</feature>
<dbReference type="InterPro" id="IPR017900">
    <property type="entry name" value="4Fe4S_Fe_S_CS"/>
</dbReference>
<dbReference type="Pfam" id="PF00732">
    <property type="entry name" value="GMC_oxred_N"/>
    <property type="match status" value="1"/>
</dbReference>
<keyword evidence="10" id="KW-1185">Reference proteome</keyword>